<feature type="region of interest" description="Disordered" evidence="1">
    <location>
        <begin position="1"/>
        <end position="30"/>
    </location>
</feature>
<evidence type="ECO:0000313" key="2">
    <source>
        <dbReference type="EMBL" id="GBN03042.1"/>
    </source>
</evidence>
<dbReference type="Proteomes" id="UP000499080">
    <property type="component" value="Unassembled WGS sequence"/>
</dbReference>
<keyword evidence="3" id="KW-1185">Reference proteome</keyword>
<feature type="compositionally biased region" description="Basic and acidic residues" evidence="1">
    <location>
        <begin position="20"/>
        <end position="29"/>
    </location>
</feature>
<comment type="caution">
    <text evidence="2">The sequence shown here is derived from an EMBL/GenBank/DDBJ whole genome shotgun (WGS) entry which is preliminary data.</text>
</comment>
<proteinExistence type="predicted"/>
<name>A0A4Y2KLU7_ARAVE</name>
<accession>A0A4Y2KLU7</accession>
<gene>
    <name evidence="2" type="ORF">AVEN_232553_1</name>
</gene>
<reference evidence="2 3" key="1">
    <citation type="journal article" date="2019" name="Sci. Rep.">
        <title>Orb-weaving spider Araneus ventricosus genome elucidates the spidroin gene catalogue.</title>
        <authorList>
            <person name="Kono N."/>
            <person name="Nakamura H."/>
            <person name="Ohtoshi R."/>
            <person name="Moran D.A.P."/>
            <person name="Shinohara A."/>
            <person name="Yoshida Y."/>
            <person name="Fujiwara M."/>
            <person name="Mori M."/>
            <person name="Tomita M."/>
            <person name="Arakawa K."/>
        </authorList>
    </citation>
    <scope>NUCLEOTIDE SEQUENCE [LARGE SCALE GENOMIC DNA]</scope>
</reference>
<evidence type="ECO:0000256" key="1">
    <source>
        <dbReference type="SAM" id="MobiDB-lite"/>
    </source>
</evidence>
<organism evidence="2 3">
    <name type="scientific">Araneus ventricosus</name>
    <name type="common">Orbweaver spider</name>
    <name type="synonym">Epeira ventricosa</name>
    <dbReference type="NCBI Taxonomy" id="182803"/>
    <lineage>
        <taxon>Eukaryota</taxon>
        <taxon>Metazoa</taxon>
        <taxon>Ecdysozoa</taxon>
        <taxon>Arthropoda</taxon>
        <taxon>Chelicerata</taxon>
        <taxon>Arachnida</taxon>
        <taxon>Araneae</taxon>
        <taxon>Araneomorphae</taxon>
        <taxon>Entelegynae</taxon>
        <taxon>Araneoidea</taxon>
        <taxon>Araneidae</taxon>
        <taxon>Araneus</taxon>
    </lineage>
</organism>
<dbReference type="EMBL" id="BGPR01004759">
    <property type="protein sequence ID" value="GBN03042.1"/>
    <property type="molecule type" value="Genomic_DNA"/>
</dbReference>
<sequence>MARRSFHGGWNHTNRQAVEVQKESKHNDFSHLTGTGRDFIKTAVDSMFTSSSENTATPSYPLFLRHCHLSFGFKSFVGFVSDTKFSLETSF</sequence>
<protein>
    <submittedName>
        <fullName evidence="2">Uncharacterized protein</fullName>
    </submittedName>
</protein>
<dbReference type="AlphaFoldDB" id="A0A4Y2KLU7"/>
<evidence type="ECO:0000313" key="3">
    <source>
        <dbReference type="Proteomes" id="UP000499080"/>
    </source>
</evidence>